<dbReference type="InterPro" id="IPR050738">
    <property type="entry name" value="Sulfatase"/>
</dbReference>
<dbReference type="PROSITE" id="PS00523">
    <property type="entry name" value="SULFATASE_1"/>
    <property type="match status" value="1"/>
</dbReference>
<feature type="domain" description="Sulfatase N-terminal" evidence="6">
    <location>
        <begin position="36"/>
        <end position="362"/>
    </location>
</feature>
<evidence type="ECO:0000256" key="4">
    <source>
        <dbReference type="ARBA" id="ARBA00022837"/>
    </source>
</evidence>
<dbReference type="Gene3D" id="3.30.1120.10">
    <property type="match status" value="1"/>
</dbReference>
<sequence length="467" mass="52334">MKLPIISILGTASAFAGMVSPVYSEGKGGDDNKQQPNILFILADDMGYGDLGCFGNRIIQTKAIDQLAEEGVTFTNSYAGASVSSPSRCSLMTGLHSGHSRIRGNMCRTGGIVGEREGMGTVRRINLMPQDSTIAHVLSNNGYVTCLVNKWHLDGFDPAAGPLDRGFDEFYGWLIREPESHNYYPSKRWRNREEYTIEANLNGSHVDHNTDRATDEAIDFLRRQKDHKFFLYLAYNVPHVPLDSKSWGIYQNADMSPNDKSYAALITHMDESIAKVLDELKSLGLDDNTIVIFASDNGGAKAAKTDKLVLNGDLKGWKGELYEGGIRVPLIIRMPDRKNAGSTSDYPCYFPDLFSTMVDMAQANTTLKTDGLSICQEINAPGIMPRDQRYLYWEQYPSKGISQAVRWGDWKLIRQNKEKEIELYNLKTDIKETNNVAAMYPEIVSRLSGYFNEAHTESDNWPVEFVE</sequence>
<protein>
    <submittedName>
        <fullName evidence="7">Arylsulfatase</fullName>
    </submittedName>
</protein>
<keyword evidence="8" id="KW-1185">Reference proteome</keyword>
<dbReference type="Proteomes" id="UP000297861">
    <property type="component" value="Unassembled WGS sequence"/>
</dbReference>
<dbReference type="EMBL" id="SOML01000008">
    <property type="protein sequence ID" value="TFD95350.1"/>
    <property type="molecule type" value="Genomic_DNA"/>
</dbReference>
<keyword evidence="3" id="KW-0378">Hydrolase</keyword>
<keyword evidence="4" id="KW-0106">Calcium</keyword>
<evidence type="ECO:0000256" key="3">
    <source>
        <dbReference type="ARBA" id="ARBA00022801"/>
    </source>
</evidence>
<evidence type="ECO:0000256" key="5">
    <source>
        <dbReference type="PIRSR" id="PIRSR600917-52"/>
    </source>
</evidence>
<dbReference type="SUPFAM" id="SSF53649">
    <property type="entry name" value="Alkaline phosphatase-like"/>
    <property type="match status" value="1"/>
</dbReference>
<dbReference type="GO" id="GO:0004065">
    <property type="term" value="F:arylsulfatase activity"/>
    <property type="evidence" value="ECO:0007669"/>
    <property type="project" value="TreeGrafter"/>
</dbReference>
<keyword evidence="2" id="KW-0479">Metal-binding</keyword>
<dbReference type="PANTHER" id="PTHR42693:SF53">
    <property type="entry name" value="ENDO-4-O-SULFATASE"/>
    <property type="match status" value="1"/>
</dbReference>
<dbReference type="InterPro" id="IPR017850">
    <property type="entry name" value="Alkaline_phosphatase_core_sf"/>
</dbReference>
<dbReference type="Pfam" id="PF00884">
    <property type="entry name" value="Sulfatase"/>
    <property type="match status" value="1"/>
</dbReference>
<gene>
    <name evidence="7" type="ORF">E2605_13095</name>
</gene>
<accession>A0A4Y8L1J1</accession>
<reference evidence="7 8" key="1">
    <citation type="submission" date="2019-03" db="EMBL/GenBank/DDBJ databases">
        <title>San Antonio Military Medical Center submission to MRSN (WRAIR), pending publication.</title>
        <authorList>
            <person name="Blyth D.M."/>
            <person name="Mccarthy S.L."/>
            <person name="Schall S.E."/>
            <person name="Stam J.A."/>
            <person name="Ong A.C."/>
            <person name="Mcgann P.T."/>
        </authorList>
    </citation>
    <scope>NUCLEOTIDE SEQUENCE [LARGE SCALE GENOMIC DNA]</scope>
    <source>
        <strain evidence="7 8">MRSN571793</strain>
    </source>
</reference>
<evidence type="ECO:0000259" key="6">
    <source>
        <dbReference type="Pfam" id="PF00884"/>
    </source>
</evidence>
<dbReference type="PANTHER" id="PTHR42693">
    <property type="entry name" value="ARYLSULFATASE FAMILY MEMBER"/>
    <property type="match status" value="1"/>
</dbReference>
<comment type="PTM">
    <text evidence="5">The conversion to 3-oxoalanine (also known as C-formylglycine, FGly), of a serine or cysteine residue in prokaryotes and of a cysteine residue in eukaryotes, is critical for catalytic activity.</text>
</comment>
<dbReference type="OrthoDB" id="9765065at2"/>
<proteinExistence type="inferred from homology"/>
<evidence type="ECO:0000256" key="1">
    <source>
        <dbReference type="ARBA" id="ARBA00008779"/>
    </source>
</evidence>
<comment type="caution">
    <text evidence="7">The sequence shown here is derived from an EMBL/GenBank/DDBJ whole genome shotgun (WGS) entry which is preliminary data.</text>
</comment>
<evidence type="ECO:0000256" key="2">
    <source>
        <dbReference type="ARBA" id="ARBA00022723"/>
    </source>
</evidence>
<dbReference type="AlphaFoldDB" id="A0A4Y8L1J1"/>
<evidence type="ECO:0000313" key="8">
    <source>
        <dbReference type="Proteomes" id="UP000297861"/>
    </source>
</evidence>
<dbReference type="RefSeq" id="WP_134436755.1">
    <property type="nucleotide sequence ID" value="NZ_SOML01000008.1"/>
</dbReference>
<evidence type="ECO:0000313" key="7">
    <source>
        <dbReference type="EMBL" id="TFD95350.1"/>
    </source>
</evidence>
<comment type="similarity">
    <text evidence="1">Belongs to the sulfatase family.</text>
</comment>
<dbReference type="STRING" id="1121485.GCA_000426485_01443"/>
<feature type="modified residue" description="3-oxoalanine (Ser)" evidence="5">
    <location>
        <position position="84"/>
    </location>
</feature>
<dbReference type="InterPro" id="IPR000917">
    <property type="entry name" value="Sulfatase_N"/>
</dbReference>
<dbReference type="Gene3D" id="3.40.720.10">
    <property type="entry name" value="Alkaline Phosphatase, subunit A"/>
    <property type="match status" value="1"/>
</dbReference>
<dbReference type="GO" id="GO:0046872">
    <property type="term" value="F:metal ion binding"/>
    <property type="evidence" value="ECO:0007669"/>
    <property type="project" value="UniProtKB-KW"/>
</dbReference>
<organism evidence="7 8">
    <name type="scientific">Dysgonomonas capnocytophagoides</name>
    <dbReference type="NCBI Taxonomy" id="45254"/>
    <lineage>
        <taxon>Bacteria</taxon>
        <taxon>Pseudomonadati</taxon>
        <taxon>Bacteroidota</taxon>
        <taxon>Bacteroidia</taxon>
        <taxon>Bacteroidales</taxon>
        <taxon>Dysgonomonadaceae</taxon>
        <taxon>Dysgonomonas</taxon>
    </lineage>
</organism>
<name>A0A4Y8L1J1_9BACT</name>
<dbReference type="InterPro" id="IPR024607">
    <property type="entry name" value="Sulfatase_CS"/>
</dbReference>